<dbReference type="Proteomes" id="UP001501102">
    <property type="component" value="Unassembled WGS sequence"/>
</dbReference>
<evidence type="ECO:0000313" key="2">
    <source>
        <dbReference type="EMBL" id="GAA2923913.1"/>
    </source>
</evidence>
<reference evidence="2 3" key="1">
    <citation type="journal article" date="2019" name="Int. J. Syst. Evol. Microbiol.">
        <title>The Global Catalogue of Microorganisms (GCM) 10K type strain sequencing project: providing services to taxonomists for standard genome sequencing and annotation.</title>
        <authorList>
            <consortium name="The Broad Institute Genomics Platform"/>
            <consortium name="The Broad Institute Genome Sequencing Center for Infectious Disease"/>
            <person name="Wu L."/>
            <person name="Ma J."/>
        </authorList>
    </citation>
    <scope>NUCLEOTIDE SEQUENCE [LARGE SCALE GENOMIC DNA]</scope>
    <source>
        <strain evidence="2 3">JCM 4087</strain>
    </source>
</reference>
<name>A0ABN3WQ44_STRTU</name>
<comment type="caution">
    <text evidence="2">The sequence shown here is derived from an EMBL/GenBank/DDBJ whole genome shotgun (WGS) entry which is preliminary data.</text>
</comment>
<sequence>MLEARDRPAERLALLDVALRLLQQVLGRGGGADGDGQPLLRQVGHQMAERAVQLTEQVLLGHADVVEEQLGGVLRLLADLGEVAPALEALGAPLDDEQAQPLGPALRGGPGDDDHQVGEDAVGDERLGTVDHPVVALVDGGRPDALEVGARARLGHGDGGDRLAAAEAGQPAPLLLLGGQGRQVRADDVVVQGDGEAGGPGPGELLGQDGAVAEVGGAPAAVLLGRGEAEQALPPGGPPRLARDDAVVLPLLAVRDELPLQERPHGGAEGFVPLVEELTFHDR</sequence>
<evidence type="ECO:0000256" key="1">
    <source>
        <dbReference type="SAM" id="MobiDB-lite"/>
    </source>
</evidence>
<feature type="region of interest" description="Disordered" evidence="1">
    <location>
        <begin position="94"/>
        <end position="119"/>
    </location>
</feature>
<keyword evidence="3" id="KW-1185">Reference proteome</keyword>
<feature type="compositionally biased region" description="Basic and acidic residues" evidence="1">
    <location>
        <begin position="110"/>
        <end position="119"/>
    </location>
</feature>
<evidence type="ECO:0000313" key="3">
    <source>
        <dbReference type="Proteomes" id="UP001501102"/>
    </source>
</evidence>
<gene>
    <name evidence="2" type="ORF">GCM10020221_19920</name>
</gene>
<protein>
    <submittedName>
        <fullName evidence="2">Uncharacterized protein</fullName>
    </submittedName>
</protein>
<accession>A0ABN3WQ44</accession>
<organism evidence="2 3">
    <name type="scientific">Streptomyces thioluteus</name>
    <dbReference type="NCBI Taxonomy" id="66431"/>
    <lineage>
        <taxon>Bacteria</taxon>
        <taxon>Bacillati</taxon>
        <taxon>Actinomycetota</taxon>
        <taxon>Actinomycetes</taxon>
        <taxon>Kitasatosporales</taxon>
        <taxon>Streptomycetaceae</taxon>
        <taxon>Streptomyces</taxon>
    </lineage>
</organism>
<dbReference type="EMBL" id="BAAAXZ010000076">
    <property type="protein sequence ID" value="GAA2923913.1"/>
    <property type="molecule type" value="Genomic_DNA"/>
</dbReference>
<proteinExistence type="predicted"/>